<dbReference type="InterPro" id="IPR019954">
    <property type="entry name" value="Ubiquitin_CS"/>
</dbReference>
<feature type="compositionally biased region" description="Acidic residues" evidence="1">
    <location>
        <begin position="450"/>
        <end position="485"/>
    </location>
</feature>
<feature type="compositionally biased region" description="Low complexity" evidence="1">
    <location>
        <begin position="1843"/>
        <end position="1854"/>
    </location>
</feature>
<dbReference type="Gene3D" id="3.10.20.90">
    <property type="entry name" value="Phosphatidylinositol 3-kinase Catalytic Subunit, Chain A, domain 1"/>
    <property type="match status" value="1"/>
</dbReference>
<dbReference type="PANTHER" id="PTHR15204">
    <property type="entry name" value="LARGE PROLINE-RICH PROTEIN BAG6"/>
    <property type="match status" value="1"/>
</dbReference>
<feature type="compositionally biased region" description="Low complexity" evidence="1">
    <location>
        <begin position="103"/>
        <end position="116"/>
    </location>
</feature>
<feature type="region of interest" description="Disordered" evidence="1">
    <location>
        <begin position="2148"/>
        <end position="2172"/>
    </location>
</feature>
<name>A0A836CL17_9STRA</name>
<dbReference type="GO" id="GO:0036503">
    <property type="term" value="P:ERAD pathway"/>
    <property type="evidence" value="ECO:0007669"/>
    <property type="project" value="TreeGrafter"/>
</dbReference>
<dbReference type="InterPro" id="IPR000626">
    <property type="entry name" value="Ubiquitin-like_dom"/>
</dbReference>
<feature type="compositionally biased region" description="Gly residues" evidence="1">
    <location>
        <begin position="536"/>
        <end position="549"/>
    </location>
</feature>
<dbReference type="SUPFAM" id="SSF54236">
    <property type="entry name" value="Ubiquitin-like"/>
    <property type="match status" value="1"/>
</dbReference>
<feature type="compositionally biased region" description="Acidic residues" evidence="1">
    <location>
        <begin position="854"/>
        <end position="868"/>
    </location>
</feature>
<protein>
    <recommendedName>
        <fullName evidence="2">Ubiquitin-like domain-containing protein</fullName>
    </recommendedName>
</protein>
<feature type="compositionally biased region" description="Gly residues" evidence="1">
    <location>
        <begin position="138"/>
        <end position="163"/>
    </location>
</feature>
<dbReference type="PROSITE" id="PS00299">
    <property type="entry name" value="UBIQUITIN_1"/>
    <property type="match status" value="1"/>
</dbReference>
<evidence type="ECO:0000256" key="1">
    <source>
        <dbReference type="SAM" id="MobiDB-lite"/>
    </source>
</evidence>
<feature type="compositionally biased region" description="Low complexity" evidence="1">
    <location>
        <begin position="2149"/>
        <end position="2172"/>
    </location>
</feature>
<dbReference type="EMBL" id="JAFCMP010000055">
    <property type="protein sequence ID" value="KAG5189233.1"/>
    <property type="molecule type" value="Genomic_DNA"/>
</dbReference>
<sequence length="2331" mass="228913">MASTQPAAGAAAGEGRYAAGGPIEIKVRSLNGPDVQLQVLPDMSVQQLKDILGAHTGVAPALQRLIYRGRVLEDANALQSYRLENGHTLHMVRRPSPAAAAAAAAPAAAATAGPRAAPRRPSPRFGVGTRVSMHVPLNGGGGRGGAGGGRGGAGGGQPQGGVAGPRLSDVPRDWASMDSQELLNLLFSHGRGAPLGSVLLNLLFSQGRGGTMEEGGAAGPSRTPLTGGAQRGRSGRATVARRGTVLRQTGLQPSATLEHIRQGLLTLHTIMTGMGMAVPPPALYATGGAPAAAAAGGGSGGGGGGNGRADAASDQDDDDDDSVPSLLSGSDAGNGDGDGEPGLSWSVVSAAANGAPVARRSGSGGGGAANDEGIRPLIDDGDDDYVAAATAASPLRFHRVSMNGSAGRGSGQAAAAAAAAHPQQHAAAHDTDDDASDDGSDGIPQLVETSGDEDDSDYIETDDFDDGGYNDDSDAEEADDGDDGSIPDLAPRHVPAAQQPARGSSSSDSLELREDGATGQLQFRFTFADPAFSSGAEGGGSSGSGGAAGGSAAWPPPPPDASLVHQWRTLADVGRHADDHAAVRLAPLPLLSGTAAVLQQRHTPPPPTAADRRAIDRAEAAVNDAAVYAAVARDAERQRRAAAGSSGGGGAPVSMLESPLLNSDSDERESGDDAASRYGARRILVGRRTMLAPNASTDALMATDGGGTALPPAPGSGDGAAAAAQAMPLAPPSLPTAQARDDHDDGSDAIWLPPDSVAAGEEGGDGGGSGARGTRRRRSRSRGGSGGADDDDEMPVLLSDTDYSSDERGVVDMAPRPVRTARGAAAADPRPAAARRRLALQQRMVGGSGGSGDPYEDDFEPADGEPDGDAAAAPLPATPATGEGEVAWRPLDVSSAAVAVAAEAPAADAAGVGGSGGTGGDWVYTGEYNPYPWVRTDAPMTEEAQAAARNELDLEVSRIQSAEMTRGDTPALVAAAAAAMPGPDGAALAVVARTAAFAGEQAAARARADGLDASAARSDASEAHAQVFEAAADAADAEADAAEADEAEASVADEAAARASAAPLSQYAQALVARALAPAEAAEADEAAARASAAPLSQYAQALVARALAPAGAAAPANAQAPPSSAASLLPTPLAGAVDAAMPSPEEAASARVAQTAAVAGEEAVARARVEGLNGLAVRVTASQAQALVIAAAADAAMAEADEAAARVFAAPPAPPSRRAQDLLARARALAPAGAAAPAGAPLPPPSAAPADAPLPPPSAVPLLTPPPAGAAAAAQAPLPAGAPARTFYAGQWVDCKDSVGNWLEATVLQTRSAPHEVLIHYHGWPDRWNEWIHGDSPRLAPFCTRTTSPALGAFLSPYPRAGAANAPMTGYDDVRVLLPEVVTAMSAVEPLLQRLSGLTAAVSELAPPAPPRAAALGAAAAADDRPIAGGLPWNPHAHFRAATPAQRASIEALARDAAPLLDRFGRLLADLAVPLAALGGDSGGGGGGGGSTGGGSGGIAVGPLAAATAEAAEQATAAQQAAAAPGAEAWQQQQQQRWPGSPGVRRLVTPSARGNGRGGTTGQIEIHVHAVTVSANPAGAAAPAPAGAASRAAAAAAAAGAPAPIPASAANIAGAWRAAAAAGGAAGAARAASAASSEPALAPVPVPLVRAPFSTRQNQSWPLGAVRSWPVRPSGGAAAAAQGSGAPMPPAWTPAAAAAPSQLSGFGAPSTGAHGGAPMHPEARPQAGSAFASWSAAMPPRFTPPERAGGRMDMAPAAAAAAAHADEFTPLLPNGLRSTADAGGGRPVTRESAEQRHARWTETRRILAGFEAPAVGSGDARAARFRADLEQSRARWRDSARPAAEVAPGAAAVPLPPPQQQQQHEQHVWGPMSAEAIMGLAAMAATVAGPLRTEVPDDGVSSTSGDDGGSSVGQRASDSESQHAVPHAAAAAAAAPAAAAMGPSPAAAQPEAQPAAAAAQQPGLLFGFEDSAGPDHGSRSAAHELPTDAHAFEIAASAPLFGTPPVGAHAPWRSHASGGGSAEPWLSPLTPPSIFGLPMSASHGGTQPRPAQSSSMPFFSGQHAGIGGGALAGGRGASFFGTPMAGAAAAAAQPVGGAASAAVAMGQLAEATPSQAPLFGPPPLFSDANAATVFGMTVGGGSLLFPQPDLSDSAASAPTTPAGTEPPRRALNPAARPFVPGYGVVDSSGGGSIHIAAGAGTTPQVSASGRGAMPAVSASVPAAPAAAAAATAAAAAPSTSGQLLTTAASESPTAPAAADVGDNAAVGSSAVPEPAGTCALSSAALLLEDTDAAPVLAAASVAAARGEPAEAVPRRGGLLGSLWRAVAGRR</sequence>
<feature type="compositionally biased region" description="Pro residues" evidence="1">
    <location>
        <begin position="1241"/>
        <end position="1269"/>
    </location>
</feature>
<feature type="compositionally biased region" description="Polar residues" evidence="1">
    <location>
        <begin position="2044"/>
        <end position="2058"/>
    </location>
</feature>
<feature type="region of interest" description="Disordered" evidence="1">
    <location>
        <begin position="1236"/>
        <end position="1271"/>
    </location>
</feature>
<dbReference type="GO" id="GO:0051787">
    <property type="term" value="F:misfolded protein binding"/>
    <property type="evidence" value="ECO:0007669"/>
    <property type="project" value="TreeGrafter"/>
</dbReference>
<dbReference type="OrthoDB" id="428577at2759"/>
<feature type="compositionally biased region" description="Gly residues" evidence="1">
    <location>
        <begin position="295"/>
        <end position="307"/>
    </location>
</feature>
<feature type="region of interest" description="Disordered" evidence="1">
    <location>
        <begin position="211"/>
        <end position="242"/>
    </location>
</feature>
<feature type="compositionally biased region" description="Low complexity" evidence="1">
    <location>
        <begin position="1674"/>
        <end position="1687"/>
    </location>
</feature>
<feature type="compositionally biased region" description="Low complexity" evidence="1">
    <location>
        <begin position="411"/>
        <end position="426"/>
    </location>
</feature>
<feature type="region of interest" description="Disordered" evidence="1">
    <location>
        <begin position="2037"/>
        <end position="2061"/>
    </location>
</feature>
<reference evidence="3" key="1">
    <citation type="submission" date="2021-02" db="EMBL/GenBank/DDBJ databases">
        <title>First Annotated Genome of the Yellow-green Alga Tribonema minus.</title>
        <authorList>
            <person name="Mahan K.M."/>
        </authorList>
    </citation>
    <scope>NUCLEOTIDE SEQUENCE</scope>
    <source>
        <strain evidence="3">UTEX B ZZ1240</strain>
    </source>
</reference>
<dbReference type="GO" id="GO:0071818">
    <property type="term" value="C:BAT3 complex"/>
    <property type="evidence" value="ECO:0007669"/>
    <property type="project" value="TreeGrafter"/>
</dbReference>
<feature type="region of interest" description="Disordered" evidence="1">
    <location>
        <begin position="288"/>
        <end position="376"/>
    </location>
</feature>
<evidence type="ECO:0000259" key="2">
    <source>
        <dbReference type="PROSITE" id="PS50053"/>
    </source>
</evidence>
<comment type="caution">
    <text evidence="3">The sequence shown here is derived from an EMBL/GenBank/DDBJ whole genome shotgun (WGS) entry which is preliminary data.</text>
</comment>
<feature type="region of interest" description="Disordered" evidence="1">
    <location>
        <begin position="1778"/>
        <end position="1800"/>
    </location>
</feature>
<dbReference type="Pfam" id="PF00240">
    <property type="entry name" value="ubiquitin"/>
    <property type="match status" value="1"/>
</dbReference>
<dbReference type="InterPro" id="IPR029071">
    <property type="entry name" value="Ubiquitin-like_domsf"/>
</dbReference>
<feature type="region of interest" description="Disordered" evidence="1">
    <location>
        <begin position="401"/>
        <end position="562"/>
    </location>
</feature>
<evidence type="ECO:0000313" key="4">
    <source>
        <dbReference type="Proteomes" id="UP000664859"/>
    </source>
</evidence>
<feature type="region of interest" description="Disordered" evidence="1">
    <location>
        <begin position="639"/>
        <end position="675"/>
    </location>
</feature>
<dbReference type="InterPro" id="IPR016197">
    <property type="entry name" value="Chromo-like_dom_sf"/>
</dbReference>
<feature type="region of interest" description="Disordered" evidence="1">
    <location>
        <begin position="103"/>
        <end position="166"/>
    </location>
</feature>
<feature type="compositionally biased region" description="Low complexity" evidence="1">
    <location>
        <begin position="869"/>
        <end position="883"/>
    </location>
</feature>
<dbReference type="SMART" id="SM00213">
    <property type="entry name" value="UBQ"/>
    <property type="match status" value="1"/>
</dbReference>
<feature type="region of interest" description="Disordered" evidence="1">
    <location>
        <begin position="698"/>
        <end position="883"/>
    </location>
</feature>
<feature type="region of interest" description="Disordered" evidence="1">
    <location>
        <begin position="1519"/>
        <end position="1562"/>
    </location>
</feature>
<dbReference type="PANTHER" id="PTHR15204:SF0">
    <property type="entry name" value="LARGE PROLINE-RICH PROTEIN BAG6"/>
    <property type="match status" value="1"/>
</dbReference>
<feature type="compositionally biased region" description="Low complexity" evidence="1">
    <location>
        <begin position="323"/>
        <end position="333"/>
    </location>
</feature>
<dbReference type="CDD" id="cd20104">
    <property type="entry name" value="MBT_PHF20L1-like"/>
    <property type="match status" value="1"/>
</dbReference>
<dbReference type="GO" id="GO:0031593">
    <property type="term" value="F:polyubiquitin modification-dependent protein binding"/>
    <property type="evidence" value="ECO:0007669"/>
    <property type="project" value="TreeGrafter"/>
</dbReference>
<feature type="compositionally biased region" description="Low complexity" evidence="1">
    <location>
        <begin position="1519"/>
        <end position="1537"/>
    </location>
</feature>
<feature type="region of interest" description="Disordered" evidence="1">
    <location>
        <begin position="1893"/>
        <end position="1931"/>
    </location>
</feature>
<keyword evidence="4" id="KW-1185">Reference proteome</keyword>
<dbReference type="SUPFAM" id="SSF54160">
    <property type="entry name" value="Chromo domain-like"/>
    <property type="match status" value="1"/>
</dbReference>
<evidence type="ECO:0000313" key="3">
    <source>
        <dbReference type="EMBL" id="KAG5189233.1"/>
    </source>
</evidence>
<dbReference type="Gene3D" id="2.30.30.140">
    <property type="match status" value="1"/>
</dbReference>
<organism evidence="3 4">
    <name type="scientific">Tribonema minus</name>
    <dbReference type="NCBI Taxonomy" id="303371"/>
    <lineage>
        <taxon>Eukaryota</taxon>
        <taxon>Sar</taxon>
        <taxon>Stramenopiles</taxon>
        <taxon>Ochrophyta</taxon>
        <taxon>PX clade</taxon>
        <taxon>Xanthophyceae</taxon>
        <taxon>Tribonematales</taxon>
        <taxon>Tribonemataceae</taxon>
        <taxon>Tribonema</taxon>
    </lineage>
</organism>
<feature type="compositionally biased region" description="Acidic residues" evidence="1">
    <location>
        <begin position="313"/>
        <end position="322"/>
    </location>
</feature>
<feature type="compositionally biased region" description="Low complexity" evidence="1">
    <location>
        <begin position="814"/>
        <end position="832"/>
    </location>
</feature>
<dbReference type="PROSITE" id="PS50053">
    <property type="entry name" value="UBIQUITIN_2"/>
    <property type="match status" value="1"/>
</dbReference>
<feature type="region of interest" description="Disordered" evidence="1">
    <location>
        <begin position="1838"/>
        <end position="1869"/>
    </location>
</feature>
<feature type="compositionally biased region" description="Acidic residues" evidence="1">
    <location>
        <begin position="431"/>
        <end position="440"/>
    </location>
</feature>
<proteinExistence type="predicted"/>
<accession>A0A836CL17</accession>
<feature type="domain" description="Ubiquitin-like" evidence="2">
    <location>
        <begin position="23"/>
        <end position="98"/>
    </location>
</feature>
<feature type="region of interest" description="Disordered" evidence="1">
    <location>
        <begin position="1674"/>
        <end position="1751"/>
    </location>
</feature>
<feature type="compositionally biased region" description="Basic and acidic residues" evidence="1">
    <location>
        <begin position="1789"/>
        <end position="1800"/>
    </location>
</feature>
<gene>
    <name evidence="3" type="ORF">JKP88DRAFT_302390</name>
</gene>
<feature type="compositionally biased region" description="Low complexity" evidence="1">
    <location>
        <begin position="719"/>
        <end position="728"/>
    </location>
</feature>
<dbReference type="Proteomes" id="UP000664859">
    <property type="component" value="Unassembled WGS sequence"/>
</dbReference>